<keyword evidence="2" id="KW-0813">Transport</keyword>
<feature type="transmembrane region" description="Helical" evidence="12">
    <location>
        <begin position="30"/>
        <end position="48"/>
    </location>
</feature>
<dbReference type="Pfam" id="PF00520">
    <property type="entry name" value="Ion_trans"/>
    <property type="match status" value="1"/>
</dbReference>
<proteinExistence type="predicted"/>
<comment type="caution">
    <text evidence="14">The sequence shown here is derived from an EMBL/GenBank/DDBJ whole genome shotgun (WGS) entry which is preliminary data.</text>
</comment>
<feature type="transmembrane region" description="Helical" evidence="12">
    <location>
        <begin position="60"/>
        <end position="79"/>
    </location>
</feature>
<reference evidence="14 15" key="1">
    <citation type="submission" date="2019-02" db="EMBL/GenBank/DDBJ databases">
        <authorList>
            <person name="Goldberg S.R."/>
            <person name="Haltli B.A."/>
            <person name="Correa H."/>
            <person name="Russell K.G."/>
        </authorList>
    </citation>
    <scope>NUCLEOTIDE SEQUENCE [LARGE SCALE GENOMIC DNA]</scope>
    <source>
        <strain evidence="14 15">JCM 16186</strain>
    </source>
</reference>
<evidence type="ECO:0000256" key="12">
    <source>
        <dbReference type="SAM" id="Phobius"/>
    </source>
</evidence>
<evidence type="ECO:0000256" key="8">
    <source>
        <dbReference type="ARBA" id="ARBA00022989"/>
    </source>
</evidence>
<evidence type="ECO:0000256" key="5">
    <source>
        <dbReference type="ARBA" id="ARBA00022826"/>
    </source>
</evidence>
<feature type="domain" description="Ion transport" evidence="13">
    <location>
        <begin position="29"/>
        <end position="244"/>
    </location>
</feature>
<evidence type="ECO:0000256" key="10">
    <source>
        <dbReference type="ARBA" id="ARBA00023136"/>
    </source>
</evidence>
<evidence type="ECO:0000313" key="15">
    <source>
        <dbReference type="Proteomes" id="UP000798808"/>
    </source>
</evidence>
<evidence type="ECO:0000256" key="4">
    <source>
        <dbReference type="ARBA" id="ARBA00022692"/>
    </source>
</evidence>
<dbReference type="RefSeq" id="WP_155172480.1">
    <property type="nucleotide sequence ID" value="NZ_BAAAFL010000043.1"/>
</dbReference>
<keyword evidence="4 12" id="KW-0812">Transmembrane</keyword>
<comment type="subcellular location">
    <subcellularLocation>
        <location evidence="1">Membrane</location>
        <topology evidence="1">Multi-pass membrane protein</topology>
    </subcellularLocation>
</comment>
<dbReference type="SUPFAM" id="SSF81324">
    <property type="entry name" value="Voltage-gated potassium channels"/>
    <property type="match status" value="1"/>
</dbReference>
<evidence type="ECO:0000256" key="6">
    <source>
        <dbReference type="ARBA" id="ARBA00022882"/>
    </source>
</evidence>
<feature type="transmembrane region" description="Helical" evidence="12">
    <location>
        <begin position="91"/>
        <end position="121"/>
    </location>
</feature>
<evidence type="ECO:0000259" key="13">
    <source>
        <dbReference type="Pfam" id="PF00520"/>
    </source>
</evidence>
<evidence type="ECO:0000256" key="1">
    <source>
        <dbReference type="ARBA" id="ARBA00004141"/>
    </source>
</evidence>
<dbReference type="PRINTS" id="PR00169">
    <property type="entry name" value="KCHANNEL"/>
</dbReference>
<sequence length="275" mass="29979">MEQPGNTSKQNWKTYLHEVIFEADTAEGKAFDVVLLIAILLSVLAVMLESVSGIKAEYGDILYTIEWVFTVLFTLEYMARLIVVTKPWRYAVSFFGIVDLLSILPTFLSLFFAGAHSLLVIRSIRLLRVFRVFKLARFLGEASQLTAALRASRPKIIVFIGAVFAMTVVLGTAMYLIEGGENGFTSIPKSIYWAVVTLTTVGYGDIAPQTVLGQALATLIMILGYGIIAVPTGIVSAEMSKAKELHPVTTQACPHCGAEGHDSDASYCKKCGGRL</sequence>
<protein>
    <submittedName>
        <fullName evidence="14">Ion transporter</fullName>
    </submittedName>
</protein>
<keyword evidence="7" id="KW-0630">Potassium</keyword>
<dbReference type="Gene3D" id="1.10.287.70">
    <property type="match status" value="1"/>
</dbReference>
<dbReference type="Proteomes" id="UP000798808">
    <property type="component" value="Unassembled WGS sequence"/>
</dbReference>
<keyword evidence="11" id="KW-0407">Ion channel</keyword>
<evidence type="ECO:0000256" key="7">
    <source>
        <dbReference type="ARBA" id="ARBA00022958"/>
    </source>
</evidence>
<accession>A0ABW9RRH0</accession>
<keyword evidence="9" id="KW-0406">Ion transport</keyword>
<dbReference type="EMBL" id="SMLW01000548">
    <property type="protein sequence ID" value="MTI25879.1"/>
    <property type="molecule type" value="Genomic_DNA"/>
</dbReference>
<evidence type="ECO:0000256" key="2">
    <source>
        <dbReference type="ARBA" id="ARBA00022448"/>
    </source>
</evidence>
<evidence type="ECO:0000256" key="3">
    <source>
        <dbReference type="ARBA" id="ARBA00022538"/>
    </source>
</evidence>
<feature type="transmembrane region" description="Helical" evidence="12">
    <location>
        <begin position="156"/>
        <end position="177"/>
    </location>
</feature>
<keyword evidence="6" id="KW-0851">Voltage-gated channel</keyword>
<keyword evidence="15" id="KW-1185">Reference proteome</keyword>
<keyword evidence="3" id="KW-0633">Potassium transport</keyword>
<gene>
    <name evidence="14" type="ORF">E1163_13065</name>
</gene>
<keyword evidence="8 12" id="KW-1133">Transmembrane helix</keyword>
<keyword evidence="5" id="KW-0631">Potassium channel</keyword>
<feature type="transmembrane region" description="Helical" evidence="12">
    <location>
        <begin position="211"/>
        <end position="235"/>
    </location>
</feature>
<dbReference type="InterPro" id="IPR028325">
    <property type="entry name" value="VG_K_chnl"/>
</dbReference>
<dbReference type="InterPro" id="IPR027359">
    <property type="entry name" value="Volt_channel_dom_sf"/>
</dbReference>
<keyword evidence="10 12" id="KW-0472">Membrane</keyword>
<organism evidence="14 15">
    <name type="scientific">Fulvivirga kasyanovii</name>
    <dbReference type="NCBI Taxonomy" id="396812"/>
    <lineage>
        <taxon>Bacteria</taxon>
        <taxon>Pseudomonadati</taxon>
        <taxon>Bacteroidota</taxon>
        <taxon>Cytophagia</taxon>
        <taxon>Cytophagales</taxon>
        <taxon>Fulvivirgaceae</taxon>
        <taxon>Fulvivirga</taxon>
    </lineage>
</organism>
<evidence type="ECO:0000256" key="11">
    <source>
        <dbReference type="ARBA" id="ARBA00023303"/>
    </source>
</evidence>
<evidence type="ECO:0000256" key="9">
    <source>
        <dbReference type="ARBA" id="ARBA00023065"/>
    </source>
</evidence>
<dbReference type="Gene3D" id="1.20.120.350">
    <property type="entry name" value="Voltage-gated potassium channels. Chain C"/>
    <property type="match status" value="1"/>
</dbReference>
<dbReference type="InterPro" id="IPR005821">
    <property type="entry name" value="Ion_trans_dom"/>
</dbReference>
<dbReference type="PANTHER" id="PTHR11537">
    <property type="entry name" value="VOLTAGE-GATED POTASSIUM CHANNEL"/>
    <property type="match status" value="1"/>
</dbReference>
<name>A0ABW9RRH0_9BACT</name>
<evidence type="ECO:0000313" key="14">
    <source>
        <dbReference type="EMBL" id="MTI25879.1"/>
    </source>
</evidence>
<dbReference type="PANTHER" id="PTHR11537:SF254">
    <property type="entry name" value="POTASSIUM VOLTAGE-GATED CHANNEL PROTEIN SHAB"/>
    <property type="match status" value="1"/>
</dbReference>